<dbReference type="InterPro" id="IPR003439">
    <property type="entry name" value="ABC_transporter-like_ATP-bd"/>
</dbReference>
<dbReference type="InterPro" id="IPR027417">
    <property type="entry name" value="P-loop_NTPase"/>
</dbReference>
<dbReference type="SUPFAM" id="SSF52540">
    <property type="entry name" value="P-loop containing nucleoside triphosphate hydrolases"/>
    <property type="match status" value="1"/>
</dbReference>
<dbReference type="PROSITE" id="PS50893">
    <property type="entry name" value="ABC_TRANSPORTER_2"/>
    <property type="match status" value="1"/>
</dbReference>
<dbReference type="GO" id="GO:0005524">
    <property type="term" value="F:ATP binding"/>
    <property type="evidence" value="ECO:0007669"/>
    <property type="project" value="UniProtKB-KW"/>
</dbReference>
<dbReference type="InterPro" id="IPR017871">
    <property type="entry name" value="ABC_transporter-like_CS"/>
</dbReference>
<sequence length="362" mass="39595">MVELKGNQISFQSVSKLYNKLAVVDGFTVDIRPGEFFSLLGPSGSGKTTTLMMLAGFTDISSGSISVDGVDISRTGPGERGFGMVFQNYAIFPHLNVYENVAFPLRARKLPRQTIEAKVREALRAVQMEHLAGRFARELSGGQQQRVAIARAISFEPGVVLMDEPLGALDKNLRYAMQIEIKELQRRLGLTVIYVTHDQEEAMNMSDRIAIMANGAIAQMGPPLEVYESPRSRFVARFLGEANVIEGKVARLAEGEAAVEVAGLKLGVDGAGELPSPGEECAFFVRPERLKLSVGAALPEYCHVPGRVEKIAFLGNITRYEIDWDGPAGFVIDCANSDDSRHAHGQPVFVNWNRADAKILTR</sequence>
<evidence type="ECO:0000256" key="3">
    <source>
        <dbReference type="ARBA" id="ARBA00022840"/>
    </source>
</evidence>
<dbReference type="InterPro" id="IPR003593">
    <property type="entry name" value="AAA+_ATPase"/>
</dbReference>
<gene>
    <name evidence="5" type="ORF">RM190_22225</name>
</gene>
<keyword evidence="2" id="KW-0547">Nucleotide-binding</keyword>
<dbReference type="Pfam" id="PF08402">
    <property type="entry name" value="TOBE_2"/>
    <property type="match status" value="1"/>
</dbReference>
<keyword evidence="3 5" id="KW-0067">ATP-binding</keyword>
<evidence type="ECO:0000256" key="1">
    <source>
        <dbReference type="ARBA" id="ARBA00022448"/>
    </source>
</evidence>
<proteinExistence type="predicted"/>
<comment type="caution">
    <text evidence="5">The sequence shown here is derived from an EMBL/GenBank/DDBJ whole genome shotgun (WGS) entry which is preliminary data.</text>
</comment>
<dbReference type="SUPFAM" id="SSF50331">
    <property type="entry name" value="MOP-like"/>
    <property type="match status" value="1"/>
</dbReference>
<dbReference type="Proteomes" id="UP001251085">
    <property type="component" value="Unassembled WGS sequence"/>
</dbReference>
<dbReference type="Gene3D" id="2.40.50.100">
    <property type="match status" value="1"/>
</dbReference>
<keyword evidence="1" id="KW-0813">Transport</keyword>
<dbReference type="InterPro" id="IPR013611">
    <property type="entry name" value="Transp-assoc_OB_typ2"/>
</dbReference>
<keyword evidence="6" id="KW-1185">Reference proteome</keyword>
<protein>
    <submittedName>
        <fullName evidence="5">ABC transporter ATP-binding protein</fullName>
    </submittedName>
</protein>
<dbReference type="Pfam" id="PF00005">
    <property type="entry name" value="ABC_tran"/>
    <property type="match status" value="1"/>
</dbReference>
<feature type="domain" description="ABC transporter" evidence="4">
    <location>
        <begin position="9"/>
        <end position="239"/>
    </location>
</feature>
<dbReference type="PANTHER" id="PTHR42781">
    <property type="entry name" value="SPERMIDINE/PUTRESCINE IMPORT ATP-BINDING PROTEIN POTA"/>
    <property type="match status" value="1"/>
</dbReference>
<evidence type="ECO:0000256" key="2">
    <source>
        <dbReference type="ARBA" id="ARBA00022741"/>
    </source>
</evidence>
<dbReference type="Gene3D" id="3.40.50.300">
    <property type="entry name" value="P-loop containing nucleotide triphosphate hydrolases"/>
    <property type="match status" value="1"/>
</dbReference>
<evidence type="ECO:0000313" key="6">
    <source>
        <dbReference type="Proteomes" id="UP001251085"/>
    </source>
</evidence>
<dbReference type="InterPro" id="IPR050093">
    <property type="entry name" value="ABC_SmlMolc_Importer"/>
</dbReference>
<organism evidence="5 6">
    <name type="scientific">Paracoccus broussonetiae</name>
    <dbReference type="NCBI Taxonomy" id="3075834"/>
    <lineage>
        <taxon>Bacteria</taxon>
        <taxon>Pseudomonadati</taxon>
        <taxon>Pseudomonadota</taxon>
        <taxon>Alphaproteobacteria</taxon>
        <taxon>Rhodobacterales</taxon>
        <taxon>Paracoccaceae</taxon>
        <taxon>Paracoccus</taxon>
    </lineage>
</organism>
<evidence type="ECO:0000259" key="4">
    <source>
        <dbReference type="PROSITE" id="PS50893"/>
    </source>
</evidence>
<dbReference type="EMBL" id="JAVRQI010000026">
    <property type="protein sequence ID" value="MDT1064593.1"/>
    <property type="molecule type" value="Genomic_DNA"/>
</dbReference>
<dbReference type="RefSeq" id="WP_311761678.1">
    <property type="nucleotide sequence ID" value="NZ_JAVRQI010000026.1"/>
</dbReference>
<dbReference type="PROSITE" id="PS00211">
    <property type="entry name" value="ABC_TRANSPORTER_1"/>
    <property type="match status" value="1"/>
</dbReference>
<accession>A0ABU3EK32</accession>
<name>A0ABU3EK32_9RHOB</name>
<evidence type="ECO:0000313" key="5">
    <source>
        <dbReference type="EMBL" id="MDT1064593.1"/>
    </source>
</evidence>
<reference evidence="6" key="1">
    <citation type="submission" date="2023-07" db="EMBL/GenBank/DDBJ databases">
        <title>Characterization of two Paracoccaceae strains isolated from Phycosphere and proposal of Xinfangfangia lacusdiani sp. nov.</title>
        <authorList>
            <person name="Deng Y."/>
            <person name="Zhang Y.Q."/>
        </authorList>
    </citation>
    <scope>NUCLEOTIDE SEQUENCE [LARGE SCALE GENOMIC DNA]</scope>
    <source>
        <strain evidence="6">CPCC 101403</strain>
    </source>
</reference>
<dbReference type="InterPro" id="IPR008995">
    <property type="entry name" value="Mo/tungstate-bd_C_term_dom"/>
</dbReference>
<dbReference type="SMART" id="SM00382">
    <property type="entry name" value="AAA"/>
    <property type="match status" value="1"/>
</dbReference>
<dbReference type="PANTHER" id="PTHR42781:SF4">
    <property type="entry name" value="SPERMIDINE_PUTRESCINE IMPORT ATP-BINDING PROTEIN POTA"/>
    <property type="match status" value="1"/>
</dbReference>